<dbReference type="AlphaFoldDB" id="F9FS85"/>
<organism evidence="7">
    <name type="scientific">Fusarium oxysporum (strain Fo5176)</name>
    <name type="common">Fusarium vascular wilt</name>
    <dbReference type="NCBI Taxonomy" id="660025"/>
    <lineage>
        <taxon>Eukaryota</taxon>
        <taxon>Fungi</taxon>
        <taxon>Dikarya</taxon>
        <taxon>Ascomycota</taxon>
        <taxon>Pezizomycotina</taxon>
        <taxon>Sordariomycetes</taxon>
        <taxon>Hypocreomycetidae</taxon>
        <taxon>Hypocreales</taxon>
        <taxon>Nectriaceae</taxon>
        <taxon>Fusarium</taxon>
        <taxon>Fusarium oxysporum species complex</taxon>
    </lineage>
</organism>
<keyword evidence="2" id="KW-0507">mRNA processing</keyword>
<dbReference type="InterPro" id="IPR027417">
    <property type="entry name" value="P-loop_NTPase"/>
</dbReference>
<dbReference type="PaxDb" id="5507-FOXG_07930P0"/>
<protein>
    <recommendedName>
        <fullName evidence="1">RNA helicase</fullName>
        <ecNumber evidence="1">3.6.4.13</ecNumber>
    </recommendedName>
</protein>
<evidence type="ECO:0000256" key="1">
    <source>
        <dbReference type="ARBA" id="ARBA00012552"/>
    </source>
</evidence>
<gene>
    <name evidence="7" type="ORF">FOXB_09266</name>
</gene>
<dbReference type="SUPFAM" id="SSF52540">
    <property type="entry name" value="P-loop containing nucleoside triphosphate hydrolases"/>
    <property type="match status" value="1"/>
</dbReference>
<comment type="catalytic activity">
    <reaction evidence="6">
        <text>ATP + H2O = ADP + phosphate + H(+)</text>
        <dbReference type="Rhea" id="RHEA:13065"/>
        <dbReference type="ChEBI" id="CHEBI:15377"/>
        <dbReference type="ChEBI" id="CHEBI:15378"/>
        <dbReference type="ChEBI" id="CHEBI:30616"/>
        <dbReference type="ChEBI" id="CHEBI:43474"/>
        <dbReference type="ChEBI" id="CHEBI:456216"/>
        <dbReference type="EC" id="3.6.4.13"/>
    </reaction>
</comment>
<keyword evidence="4" id="KW-0067">ATP-binding</keyword>
<dbReference type="EC" id="3.6.4.13" evidence="1"/>
<name>F9FS85_FUSOF</name>
<evidence type="ECO:0000313" key="7">
    <source>
        <dbReference type="EMBL" id="EGU80227.1"/>
    </source>
</evidence>
<evidence type="ECO:0000256" key="6">
    <source>
        <dbReference type="ARBA" id="ARBA00047984"/>
    </source>
</evidence>
<dbReference type="GO" id="GO:0016787">
    <property type="term" value="F:hydrolase activity"/>
    <property type="evidence" value="ECO:0007669"/>
    <property type="project" value="UniProtKB-KW"/>
</dbReference>
<dbReference type="OrthoDB" id="10253254at2759"/>
<keyword evidence="5" id="KW-0508">mRNA splicing</keyword>
<evidence type="ECO:0000256" key="5">
    <source>
        <dbReference type="ARBA" id="ARBA00023187"/>
    </source>
</evidence>
<dbReference type="PANTHER" id="PTHR18934:SF109">
    <property type="entry name" value="ATP-DEPENDENT RNA HELICASE DHX15 HOMOLOG"/>
    <property type="match status" value="1"/>
</dbReference>
<accession>F9FS85</accession>
<dbReference type="Gene3D" id="3.40.50.300">
    <property type="entry name" value="P-loop containing nucleotide triphosphate hydrolases"/>
    <property type="match status" value="3"/>
</dbReference>
<keyword evidence="4" id="KW-0347">Helicase</keyword>
<dbReference type="GO" id="GO:0005681">
    <property type="term" value="C:spliceosomal complex"/>
    <property type="evidence" value="ECO:0007669"/>
    <property type="project" value="TreeGrafter"/>
</dbReference>
<dbReference type="GO" id="GO:0008380">
    <property type="term" value="P:RNA splicing"/>
    <property type="evidence" value="ECO:0007669"/>
    <property type="project" value="UniProtKB-KW"/>
</dbReference>
<dbReference type="InterPro" id="IPR042035">
    <property type="entry name" value="DEAH_win-hel_dom"/>
</dbReference>
<keyword evidence="4" id="KW-0547">Nucleotide-binding</keyword>
<evidence type="ECO:0000256" key="3">
    <source>
        <dbReference type="ARBA" id="ARBA00022801"/>
    </source>
</evidence>
<sequence>MPTISSAYSADLATTLTSSKWPSLISASCGSSPHGSSQDQAIHLDTWRPHPSVRDSKSFTPDIKLEEIPPNVDEHAPPDAQGRYLIKDEEGDFPCTQVIANTILNEWRRQNGRAEVIPSYLAGANEPAHKVRFLGDEHPPEAGPSNFKVDDLPPLIGHTKVKYFELLKQRRARPVSSRRQEFLDAYHQYQVIVLSSETGSEETTQMPQFILFNEWEKQRKIACTQPHGEEVGYAVRFDRKAHPMKAKLGYMTDGMLTEVAKTDSISNLYAYIIITDEAHERTLSTDPAGLTQEEFVSYFGSEKTTHFALSGKNQPVQITYLKESVLAVFSVALMIVKDIHDKERDGDILVFFQSVQEVYETCTLLRKEIGDLNVLPLYSQLPESQKDLIFQTSTQGKCVSCYRIDLGKSKQSGNNPRMGLEALLTGPISQAAARQRAGRTKPRFYYRLYTHKSFMEEMRPSNQPQILESDMASHILQLKAMGFDDVARFDFIDPPHPEILLNGLQDLIFM</sequence>
<dbReference type="GO" id="GO:0006397">
    <property type="term" value="P:mRNA processing"/>
    <property type="evidence" value="ECO:0007669"/>
    <property type="project" value="UniProtKB-KW"/>
</dbReference>
<dbReference type="STRING" id="660025.F9FS85"/>
<dbReference type="Gene3D" id="1.10.10.2130">
    <property type="entry name" value="DEAH helicase family, winged-helix domain"/>
    <property type="match status" value="1"/>
</dbReference>
<comment type="caution">
    <text evidence="7">The sequence shown here is derived from an EMBL/GenBank/DDBJ whole genome shotgun (WGS) entry which is preliminary data.</text>
</comment>
<evidence type="ECO:0000256" key="4">
    <source>
        <dbReference type="ARBA" id="ARBA00022806"/>
    </source>
</evidence>
<dbReference type="CDD" id="cd18791">
    <property type="entry name" value="SF2_C_RHA"/>
    <property type="match status" value="1"/>
</dbReference>
<proteinExistence type="predicted"/>
<keyword evidence="3" id="KW-0378">Hydrolase</keyword>
<dbReference type="GO" id="GO:0003724">
    <property type="term" value="F:RNA helicase activity"/>
    <property type="evidence" value="ECO:0007669"/>
    <property type="project" value="UniProtKB-EC"/>
</dbReference>
<dbReference type="PANTHER" id="PTHR18934">
    <property type="entry name" value="ATP-DEPENDENT RNA HELICASE"/>
    <property type="match status" value="1"/>
</dbReference>
<evidence type="ECO:0000256" key="2">
    <source>
        <dbReference type="ARBA" id="ARBA00022664"/>
    </source>
</evidence>
<dbReference type="GO" id="GO:0003723">
    <property type="term" value="F:RNA binding"/>
    <property type="evidence" value="ECO:0007669"/>
    <property type="project" value="TreeGrafter"/>
</dbReference>
<reference evidence="7" key="1">
    <citation type="journal article" date="2012" name="Mol. Plant Microbe Interact.">
        <title>A highly conserved effector in Fusarium oxysporum is required for full virulence on Arabidopsis.</title>
        <authorList>
            <person name="Thatcher L.F."/>
            <person name="Gardiner D.M."/>
            <person name="Kazan K."/>
            <person name="Manners J."/>
        </authorList>
    </citation>
    <scope>NUCLEOTIDE SEQUENCE [LARGE SCALE GENOMIC DNA]</scope>
    <source>
        <strain evidence="7">Fo5176</strain>
    </source>
</reference>
<dbReference type="EMBL" id="AFQF01002545">
    <property type="protein sequence ID" value="EGU80227.1"/>
    <property type="molecule type" value="Genomic_DNA"/>
</dbReference>